<dbReference type="EMBL" id="JAXIOK010000019">
    <property type="protein sequence ID" value="KAK4748924.1"/>
    <property type="molecule type" value="Genomic_DNA"/>
</dbReference>
<evidence type="ECO:0000313" key="1">
    <source>
        <dbReference type="EMBL" id="KAK4748924.1"/>
    </source>
</evidence>
<comment type="caution">
    <text evidence="1">The sequence shown here is derived from an EMBL/GenBank/DDBJ whole genome shotgun (WGS) entry which is preliminary data.</text>
</comment>
<name>A0AAN7GUD4_9MYRT</name>
<reference evidence="1 2" key="1">
    <citation type="journal article" date="2023" name="Hortic Res">
        <title>Pangenome of water caltrop reveals structural variations and asymmetric subgenome divergence after allopolyploidization.</title>
        <authorList>
            <person name="Zhang X."/>
            <person name="Chen Y."/>
            <person name="Wang L."/>
            <person name="Yuan Y."/>
            <person name="Fang M."/>
            <person name="Shi L."/>
            <person name="Lu R."/>
            <person name="Comes H.P."/>
            <person name="Ma Y."/>
            <person name="Chen Y."/>
            <person name="Huang G."/>
            <person name="Zhou Y."/>
            <person name="Zheng Z."/>
            <person name="Qiu Y."/>
        </authorList>
    </citation>
    <scope>NUCLEOTIDE SEQUENCE [LARGE SCALE GENOMIC DNA]</scope>
    <source>
        <tissue evidence="1">Roots</tissue>
    </source>
</reference>
<evidence type="ECO:0000313" key="2">
    <source>
        <dbReference type="Proteomes" id="UP001345219"/>
    </source>
</evidence>
<keyword evidence="2" id="KW-1185">Reference proteome</keyword>
<dbReference type="AlphaFoldDB" id="A0AAN7GUD4"/>
<gene>
    <name evidence="1" type="ORF">SAY87_015510</name>
</gene>
<organism evidence="1 2">
    <name type="scientific">Trapa incisa</name>
    <dbReference type="NCBI Taxonomy" id="236973"/>
    <lineage>
        <taxon>Eukaryota</taxon>
        <taxon>Viridiplantae</taxon>
        <taxon>Streptophyta</taxon>
        <taxon>Embryophyta</taxon>
        <taxon>Tracheophyta</taxon>
        <taxon>Spermatophyta</taxon>
        <taxon>Magnoliopsida</taxon>
        <taxon>eudicotyledons</taxon>
        <taxon>Gunneridae</taxon>
        <taxon>Pentapetalae</taxon>
        <taxon>rosids</taxon>
        <taxon>malvids</taxon>
        <taxon>Myrtales</taxon>
        <taxon>Lythraceae</taxon>
        <taxon>Trapa</taxon>
    </lineage>
</organism>
<dbReference type="Proteomes" id="UP001345219">
    <property type="component" value="Chromosome 12"/>
</dbReference>
<sequence>MLEVFWFLSRGAKNKASLTLRLKKLSNMVTAFFSRNWPVISELSLRAAETAIYELSLSPIAWTRSFRTASYAVTPAAGS</sequence>
<accession>A0AAN7GUD4</accession>
<proteinExistence type="predicted"/>
<protein>
    <submittedName>
        <fullName evidence="1">Uncharacterized protein</fullName>
    </submittedName>
</protein>